<accession>A0A172T2M0</accession>
<feature type="compositionally biased region" description="Low complexity" evidence="1">
    <location>
        <begin position="657"/>
        <end position="667"/>
    </location>
</feature>
<dbReference type="PATRIC" id="fig|93466.3.peg.827"/>
<protein>
    <submittedName>
        <fullName evidence="3">Uncharacterized protein</fullName>
    </submittedName>
</protein>
<keyword evidence="2" id="KW-0812">Transmembrane</keyword>
<evidence type="ECO:0000256" key="1">
    <source>
        <dbReference type="SAM" id="MobiDB-lite"/>
    </source>
</evidence>
<feature type="compositionally biased region" description="Basic and acidic residues" evidence="1">
    <location>
        <begin position="628"/>
        <end position="639"/>
    </location>
</feature>
<dbReference type="OrthoDB" id="39151at2"/>
<evidence type="ECO:0000313" key="3">
    <source>
        <dbReference type="EMBL" id="ANE41206.1"/>
    </source>
</evidence>
<keyword evidence="2" id="KW-0472">Membrane</keyword>
<evidence type="ECO:0000313" key="4">
    <source>
        <dbReference type="Proteomes" id="UP000077096"/>
    </source>
</evidence>
<reference evidence="3 4" key="1">
    <citation type="submission" date="2014-08" db="EMBL/GenBank/DDBJ databases">
        <title>Fervidobacterium pennivorans DYC genome.</title>
        <authorList>
            <person name="Wushke S."/>
        </authorList>
    </citation>
    <scope>NUCLEOTIDE SEQUENCE [LARGE SCALE GENOMIC DNA]</scope>
    <source>
        <strain evidence="3 4">DYC</strain>
    </source>
</reference>
<evidence type="ECO:0000256" key="2">
    <source>
        <dbReference type="SAM" id="Phobius"/>
    </source>
</evidence>
<dbReference type="AlphaFoldDB" id="A0A172T2M0"/>
<feature type="transmembrane region" description="Helical" evidence="2">
    <location>
        <begin position="12"/>
        <end position="33"/>
    </location>
</feature>
<keyword evidence="2" id="KW-1133">Transmembrane helix</keyword>
<dbReference type="EMBL" id="CP011393">
    <property type="protein sequence ID" value="ANE41206.1"/>
    <property type="molecule type" value="Genomic_DNA"/>
</dbReference>
<sequence length="667" mass="76291">MRRYNIKKRNRYTFLSIVLIGIVVVMLLALVYYNSLKKIVERYYGDFKVLTIREAFENAFKNVSIQPSGFGVVTITAIDEMSNVYTARVTKEGLISIAVGNQISQNPEEMYKTIYAKAFYNLALNQPIADFETSDPKSVLSYLNNISYDYFQDNGREYVVLIGKDEPGNAVQIVYNISKVNGKIRIIAEKVFVNGKLLNDAEKRIFLAKVYKKSIEHDLLEVVKNSFLKDYPGVSIGEVFSKLSNVRWTIKDESRKMVEFNGMDVIEGKETVITIGFKIDENGEIIVSYALLNGQDVDKESIPYLVSYLYSRYSNLDKNKDIYKYKQIIFSTKIPNSTKTFGELFTEYSKNDQWNIEYAIDSIKLIVTAQTAKNDKFYVEFILKKDGVYLAKSMLNDVEEKFDVLTAKILASGKVVESTPVQEGISAEGVDKVQKVKSGTIVKYSSFTNNEEAFRSYLKNPTWSYDKEKDRVILTGVGKYGTRNWNFTFVFDLYFGREPVLENMYMDGITVIDEVSDYIVSKIFKVDTLGNNLVELVKNSIFISKTYEEILGPKGWKIDRNNDRVLYTSDNLQIIFAVEPAGQIKVVQVFYNGENWTTRSYDVLKTLENGGSLTSLEQPQQKIQQKPIETKRENAKPVSEETTIEQPANVKPEEPQEQPTTPQYGQF</sequence>
<dbReference type="Proteomes" id="UP000077096">
    <property type="component" value="Chromosome"/>
</dbReference>
<organism evidence="3 4">
    <name type="scientific">Fervidobacterium pennivorans</name>
    <dbReference type="NCBI Taxonomy" id="93466"/>
    <lineage>
        <taxon>Bacteria</taxon>
        <taxon>Thermotogati</taxon>
        <taxon>Thermotogota</taxon>
        <taxon>Thermotogae</taxon>
        <taxon>Thermotogales</taxon>
        <taxon>Fervidobacteriaceae</taxon>
        <taxon>Fervidobacterium</taxon>
    </lineage>
</organism>
<feature type="region of interest" description="Disordered" evidence="1">
    <location>
        <begin position="617"/>
        <end position="667"/>
    </location>
</feature>
<dbReference type="KEGG" id="fng:JM64_03835"/>
<name>A0A172T2M0_FERPE</name>
<proteinExistence type="predicted"/>
<gene>
    <name evidence="3" type="ORF">JM64_03835</name>
</gene>
<feature type="compositionally biased region" description="Low complexity" evidence="1">
    <location>
        <begin position="617"/>
        <end position="627"/>
    </location>
</feature>